<comment type="caution">
    <text evidence="1">The sequence shown here is derived from an EMBL/GenBank/DDBJ whole genome shotgun (WGS) entry which is preliminary data.</text>
</comment>
<reference evidence="2" key="1">
    <citation type="submission" date="2017-03" db="EMBL/GenBank/DDBJ databases">
        <title>Phytopthora megakarya and P. palmivora, two closely related causual agents of cacao black pod achieved similar genome size and gene model numbers by different mechanisms.</title>
        <authorList>
            <person name="Ali S."/>
            <person name="Shao J."/>
            <person name="Larry D.J."/>
            <person name="Kronmiller B."/>
            <person name="Shen D."/>
            <person name="Strem M.D."/>
            <person name="Melnick R.L."/>
            <person name="Guiltinan M.J."/>
            <person name="Tyler B.M."/>
            <person name="Meinhardt L.W."/>
            <person name="Bailey B.A."/>
        </authorList>
    </citation>
    <scope>NUCLEOTIDE SEQUENCE [LARGE SCALE GENOMIC DNA]</scope>
    <source>
        <strain evidence="2">zdho120</strain>
    </source>
</reference>
<dbReference type="Proteomes" id="UP000198211">
    <property type="component" value="Unassembled WGS sequence"/>
</dbReference>
<dbReference type="EMBL" id="NBNE01002900">
    <property type="protein sequence ID" value="OWZ09128.1"/>
    <property type="molecule type" value="Genomic_DNA"/>
</dbReference>
<accession>A0A225VW46</accession>
<gene>
    <name evidence="1" type="ORF">PHMEG_00018216</name>
</gene>
<dbReference type="AlphaFoldDB" id="A0A225VW46"/>
<name>A0A225VW46_9STRA</name>
<keyword evidence="2" id="KW-1185">Reference proteome</keyword>
<proteinExistence type="predicted"/>
<evidence type="ECO:0000313" key="2">
    <source>
        <dbReference type="Proteomes" id="UP000198211"/>
    </source>
</evidence>
<protein>
    <submittedName>
        <fullName evidence="1">Secreted protein</fullName>
    </submittedName>
</protein>
<organism evidence="1 2">
    <name type="scientific">Phytophthora megakarya</name>
    <dbReference type="NCBI Taxonomy" id="4795"/>
    <lineage>
        <taxon>Eukaryota</taxon>
        <taxon>Sar</taxon>
        <taxon>Stramenopiles</taxon>
        <taxon>Oomycota</taxon>
        <taxon>Peronosporomycetes</taxon>
        <taxon>Peronosporales</taxon>
        <taxon>Peronosporaceae</taxon>
        <taxon>Phytophthora</taxon>
    </lineage>
</organism>
<sequence>MIHYISFPGETSINNMTDQDNIDKSDHVHRDAITTEILRLIIEVFDTIFRNTSLLSDSVRWFAGVIKKGDTLIAVQPAPFSWTGRFVQYSVWSDCSRTCCRWMDGQSDVAANVGTNSANMDRLLRCAMLVSISGDKSTGLEVTQRSPGLQFNTVGHTVSIPESKITKAYR</sequence>
<evidence type="ECO:0000313" key="1">
    <source>
        <dbReference type="EMBL" id="OWZ09128.1"/>
    </source>
</evidence>